<dbReference type="CDD" id="cd19481">
    <property type="entry name" value="RecA-like_protease"/>
    <property type="match status" value="1"/>
</dbReference>
<dbReference type="Pfam" id="PF23232">
    <property type="entry name" value="AAA_lid_13"/>
    <property type="match status" value="1"/>
</dbReference>
<dbReference type="EMBL" id="JAHMHS010000057">
    <property type="protein sequence ID" value="KAK1723969.1"/>
    <property type="molecule type" value="Genomic_DNA"/>
</dbReference>
<keyword evidence="2" id="KW-0378">Hydrolase</keyword>
<keyword evidence="3" id="KW-1185">Reference proteome</keyword>
<gene>
    <name evidence="2" type="ORF">BDZ83DRAFT_701017</name>
</gene>
<comment type="caution">
    <text evidence="2">The sequence shown here is derived from an EMBL/GenBank/DDBJ whole genome shotgun (WGS) entry which is preliminary data.</text>
</comment>
<dbReference type="GO" id="GO:0016887">
    <property type="term" value="F:ATP hydrolysis activity"/>
    <property type="evidence" value="ECO:0007669"/>
    <property type="project" value="InterPro"/>
</dbReference>
<sequence length="357" mass="40113">MSEPNAPVPRRDVTKSGNWFRDYDSIPASSEPDELTLMLCPRTISAFSLRKKRWSSYDVVDLGPVQFAADSWKRLVLKTEYKEVIWAMVKSYLGHNMGFHDLVAGKGEGLVILLHGPPGVGKTLTAECVAESFKKPLYMVTAGDLGTNPDTLEAKLSTIFDHAVAWDALLLLDEADIFLQDRDYDNLHRNALVFIFLRTLEYFNGIMFLTSNRVAAFDQAFQSRIHITIGMPEFDETLRRGVWKIFIQDLGREHRDGSPPLLSREECKALGTEVTKSWASQPLNGRQIRNCVRSALALAENEGVSPNASHFNKVINLGNAFTKYMTQLQKAEAEEIAQIKGDRLAAMKDIMARESDL</sequence>
<evidence type="ECO:0000313" key="2">
    <source>
        <dbReference type="EMBL" id="KAK1723969.1"/>
    </source>
</evidence>
<evidence type="ECO:0000313" key="3">
    <source>
        <dbReference type="Proteomes" id="UP001244207"/>
    </source>
</evidence>
<evidence type="ECO:0000259" key="1">
    <source>
        <dbReference type="SMART" id="SM00382"/>
    </source>
</evidence>
<dbReference type="GO" id="GO:0005524">
    <property type="term" value="F:ATP binding"/>
    <property type="evidence" value="ECO:0007669"/>
    <property type="project" value="InterPro"/>
</dbReference>
<dbReference type="InterPro" id="IPR003959">
    <property type="entry name" value="ATPase_AAA_core"/>
</dbReference>
<feature type="domain" description="AAA+ ATPase" evidence="1">
    <location>
        <begin position="108"/>
        <end position="221"/>
    </location>
</feature>
<name>A0AAD8UMT8_GLOAC</name>
<dbReference type="InterPro" id="IPR027417">
    <property type="entry name" value="P-loop_NTPase"/>
</dbReference>
<dbReference type="Pfam" id="PF00004">
    <property type="entry name" value="AAA"/>
    <property type="match status" value="1"/>
</dbReference>
<dbReference type="GeneID" id="85395337"/>
<dbReference type="AlphaFoldDB" id="A0AAD8UMT8"/>
<proteinExistence type="predicted"/>
<dbReference type="Proteomes" id="UP001244207">
    <property type="component" value="Unassembled WGS sequence"/>
</dbReference>
<organism evidence="2 3">
    <name type="scientific">Glomerella acutata</name>
    <name type="common">Colletotrichum acutatum</name>
    <dbReference type="NCBI Taxonomy" id="27357"/>
    <lineage>
        <taxon>Eukaryota</taxon>
        <taxon>Fungi</taxon>
        <taxon>Dikarya</taxon>
        <taxon>Ascomycota</taxon>
        <taxon>Pezizomycotina</taxon>
        <taxon>Sordariomycetes</taxon>
        <taxon>Hypocreomycetidae</taxon>
        <taxon>Glomerellales</taxon>
        <taxon>Glomerellaceae</taxon>
        <taxon>Colletotrichum</taxon>
        <taxon>Colletotrichum acutatum species complex</taxon>
    </lineage>
</organism>
<dbReference type="InterPro" id="IPR003593">
    <property type="entry name" value="AAA+_ATPase"/>
</dbReference>
<dbReference type="InterPro" id="IPR056599">
    <property type="entry name" value="AAA_lid_fung"/>
</dbReference>
<dbReference type="PANTHER" id="PTHR46411">
    <property type="entry name" value="FAMILY ATPASE, PUTATIVE-RELATED"/>
    <property type="match status" value="1"/>
</dbReference>
<dbReference type="PANTHER" id="PTHR46411:SF3">
    <property type="entry name" value="AAA+ ATPASE DOMAIN-CONTAINING PROTEIN"/>
    <property type="match status" value="1"/>
</dbReference>
<dbReference type="SUPFAM" id="SSF52540">
    <property type="entry name" value="P-loop containing nucleoside triphosphate hydrolases"/>
    <property type="match status" value="1"/>
</dbReference>
<accession>A0AAD8UMT8</accession>
<dbReference type="Gene3D" id="3.40.50.300">
    <property type="entry name" value="P-loop containing nucleotide triphosphate hydrolases"/>
    <property type="match status" value="1"/>
</dbReference>
<dbReference type="SMART" id="SM00382">
    <property type="entry name" value="AAA"/>
    <property type="match status" value="1"/>
</dbReference>
<dbReference type="RefSeq" id="XP_060364024.1">
    <property type="nucleotide sequence ID" value="XM_060511439.1"/>
</dbReference>
<protein>
    <submittedName>
        <fullName evidence="2">P-loop containing nucleoside triphosphate hydrolase protein</fullName>
    </submittedName>
</protein>
<reference evidence="2" key="1">
    <citation type="submission" date="2021-12" db="EMBL/GenBank/DDBJ databases">
        <title>Comparative genomics, transcriptomics and evolutionary studies reveal genomic signatures of adaptation to plant cell wall in hemibiotrophic fungi.</title>
        <authorList>
            <consortium name="DOE Joint Genome Institute"/>
            <person name="Baroncelli R."/>
            <person name="Diaz J.F."/>
            <person name="Benocci T."/>
            <person name="Peng M."/>
            <person name="Battaglia E."/>
            <person name="Haridas S."/>
            <person name="Andreopoulos W."/>
            <person name="Labutti K."/>
            <person name="Pangilinan J."/>
            <person name="Floch G.L."/>
            <person name="Makela M.R."/>
            <person name="Henrissat B."/>
            <person name="Grigoriev I.V."/>
            <person name="Crouch J.A."/>
            <person name="De Vries R.P."/>
            <person name="Sukno S.A."/>
            <person name="Thon M.R."/>
        </authorList>
    </citation>
    <scope>NUCLEOTIDE SEQUENCE</scope>
    <source>
        <strain evidence="2">CBS 112980</strain>
    </source>
</reference>